<dbReference type="EMBL" id="AKHW03003852">
    <property type="protein sequence ID" value="KYO32879.1"/>
    <property type="molecule type" value="Genomic_DNA"/>
</dbReference>
<sequence>MTPPPSHCKACWEPSLHFNSALDADMQEDVAEPTGSIEVEAKFMVGPGTEARLVVLGAVLAGAVSFQDQYYDTPDGRLTLADHWLRHREGAGWELKCPPWPAGGARDPGYGPGATSQDGSTRAATSLNPGAPAQPPGSTTAYQELTSPAAVVARLCAILAVAPDPGWACIPVAVAGLGLEVFAAFRTQRRSYRLGRLSVDLDEADFGYAVGEVETAVTHPWEVPAAQEEVTRVGRELGVEVTGPVMGKMSVYLQQYRPQHYEELVQAGRLVRDKMPMGGRD</sequence>
<dbReference type="PANTHER" id="PTHR14586">
    <property type="entry name" value="THIAMINE-TRIPHOSPHATASE"/>
    <property type="match status" value="1"/>
</dbReference>
<comment type="caution">
    <text evidence="3">The sequence shown here is derived from an EMBL/GenBank/DDBJ whole genome shotgun (WGS) entry which is preliminary data.</text>
</comment>
<evidence type="ECO:0000313" key="4">
    <source>
        <dbReference type="Proteomes" id="UP000050525"/>
    </source>
</evidence>
<dbReference type="SMART" id="SM01118">
    <property type="entry name" value="CYTH"/>
    <property type="match status" value="1"/>
</dbReference>
<dbReference type="InterPro" id="IPR039582">
    <property type="entry name" value="THTPA"/>
</dbReference>
<protein>
    <submittedName>
        <fullName evidence="3">Thiamine-triphosphatase</fullName>
    </submittedName>
</protein>
<feature type="domain" description="CYTH" evidence="2">
    <location>
        <begin position="36"/>
        <end position="255"/>
    </location>
</feature>
<evidence type="ECO:0000256" key="1">
    <source>
        <dbReference type="SAM" id="MobiDB-lite"/>
    </source>
</evidence>
<dbReference type="SUPFAM" id="SSF55154">
    <property type="entry name" value="CYTH-like phosphatases"/>
    <property type="match status" value="2"/>
</dbReference>
<dbReference type="GO" id="GO:0042357">
    <property type="term" value="P:thiamine diphosphate metabolic process"/>
    <property type="evidence" value="ECO:0007669"/>
    <property type="project" value="TreeGrafter"/>
</dbReference>
<organism evidence="3 4">
    <name type="scientific">Alligator mississippiensis</name>
    <name type="common">American alligator</name>
    <dbReference type="NCBI Taxonomy" id="8496"/>
    <lineage>
        <taxon>Eukaryota</taxon>
        <taxon>Metazoa</taxon>
        <taxon>Chordata</taxon>
        <taxon>Craniata</taxon>
        <taxon>Vertebrata</taxon>
        <taxon>Euteleostomi</taxon>
        <taxon>Archelosauria</taxon>
        <taxon>Archosauria</taxon>
        <taxon>Crocodylia</taxon>
        <taxon>Alligatoridae</taxon>
        <taxon>Alligatorinae</taxon>
        <taxon>Alligator</taxon>
    </lineage>
</organism>
<feature type="compositionally biased region" description="Polar residues" evidence="1">
    <location>
        <begin position="114"/>
        <end position="128"/>
    </location>
</feature>
<name>A0A151N8F5_ALLMI</name>
<dbReference type="AlphaFoldDB" id="A0A151N8F5"/>
<feature type="region of interest" description="Disordered" evidence="1">
    <location>
        <begin position="104"/>
        <end position="141"/>
    </location>
</feature>
<reference evidence="3 4" key="1">
    <citation type="journal article" date="2012" name="Genome Biol.">
        <title>Sequencing three crocodilian genomes to illuminate the evolution of archosaurs and amniotes.</title>
        <authorList>
            <person name="St John J.A."/>
            <person name="Braun E.L."/>
            <person name="Isberg S.R."/>
            <person name="Miles L.G."/>
            <person name="Chong A.Y."/>
            <person name="Gongora J."/>
            <person name="Dalzell P."/>
            <person name="Moran C."/>
            <person name="Bed'hom B."/>
            <person name="Abzhanov A."/>
            <person name="Burgess S.C."/>
            <person name="Cooksey A.M."/>
            <person name="Castoe T.A."/>
            <person name="Crawford N.G."/>
            <person name="Densmore L.D."/>
            <person name="Drew J.C."/>
            <person name="Edwards S.V."/>
            <person name="Faircloth B.C."/>
            <person name="Fujita M.K."/>
            <person name="Greenwold M.J."/>
            <person name="Hoffmann F.G."/>
            <person name="Howard J.M."/>
            <person name="Iguchi T."/>
            <person name="Janes D.E."/>
            <person name="Khan S.Y."/>
            <person name="Kohno S."/>
            <person name="de Koning A.J."/>
            <person name="Lance S.L."/>
            <person name="McCarthy F.M."/>
            <person name="McCormack J.E."/>
            <person name="Merchant M.E."/>
            <person name="Peterson D.G."/>
            <person name="Pollock D.D."/>
            <person name="Pourmand N."/>
            <person name="Raney B.J."/>
            <person name="Roessler K.A."/>
            <person name="Sanford J.R."/>
            <person name="Sawyer R.H."/>
            <person name="Schmidt C.J."/>
            <person name="Triplett E.W."/>
            <person name="Tuberville T.D."/>
            <person name="Venegas-Anaya M."/>
            <person name="Howard J.T."/>
            <person name="Jarvis E.D."/>
            <person name="Guillette L.J.Jr."/>
            <person name="Glenn T.C."/>
            <person name="Green R.E."/>
            <person name="Ray D.A."/>
        </authorList>
    </citation>
    <scope>NUCLEOTIDE SEQUENCE [LARGE SCALE GENOMIC DNA]</scope>
    <source>
        <strain evidence="3">KSC_2009_1</strain>
    </source>
</reference>
<gene>
    <name evidence="3" type="primary">THTPA</name>
    <name evidence="3" type="ORF">Y1Q_0023904</name>
</gene>
<dbReference type="Pfam" id="PF01928">
    <property type="entry name" value="CYTH"/>
    <property type="match status" value="2"/>
</dbReference>
<proteinExistence type="predicted"/>
<dbReference type="GO" id="GO:0000287">
    <property type="term" value="F:magnesium ion binding"/>
    <property type="evidence" value="ECO:0007669"/>
    <property type="project" value="TreeGrafter"/>
</dbReference>
<dbReference type="InterPro" id="IPR023577">
    <property type="entry name" value="CYTH_domain"/>
</dbReference>
<evidence type="ECO:0000259" key="2">
    <source>
        <dbReference type="SMART" id="SM01118"/>
    </source>
</evidence>
<dbReference type="PANTHER" id="PTHR14586:SF1">
    <property type="entry name" value="THIAMINE-TRIPHOSPHATASE"/>
    <property type="match status" value="1"/>
</dbReference>
<evidence type="ECO:0000313" key="3">
    <source>
        <dbReference type="EMBL" id="KYO32879.1"/>
    </source>
</evidence>
<dbReference type="GO" id="GO:0050333">
    <property type="term" value="F:thiamine triphosphate phosphatase activity"/>
    <property type="evidence" value="ECO:0007669"/>
    <property type="project" value="InterPro"/>
</dbReference>
<dbReference type="PhylomeDB" id="A0A151N8F5"/>
<dbReference type="Gene3D" id="2.40.320.10">
    <property type="entry name" value="Hypothetical Protein Pfu-838710-001"/>
    <property type="match status" value="1"/>
</dbReference>
<keyword evidence="4" id="KW-1185">Reference proteome</keyword>
<accession>A0A151N8F5</accession>
<dbReference type="Proteomes" id="UP000050525">
    <property type="component" value="Unassembled WGS sequence"/>
</dbReference>
<dbReference type="STRING" id="8496.A0A151N8F5"/>
<dbReference type="InterPro" id="IPR033469">
    <property type="entry name" value="CYTH-like_dom_sf"/>
</dbReference>
<dbReference type="eggNOG" id="ENOG502S5G9">
    <property type="taxonomic scope" value="Eukaryota"/>
</dbReference>